<dbReference type="GO" id="GO:0006508">
    <property type="term" value="P:proteolysis"/>
    <property type="evidence" value="ECO:0007669"/>
    <property type="project" value="UniProtKB-KW"/>
</dbReference>
<dbReference type="PANTHER" id="PTHR11802">
    <property type="entry name" value="SERINE PROTEASE FAMILY S10 SERINE CARBOXYPEPTIDASE"/>
    <property type="match status" value="1"/>
</dbReference>
<evidence type="ECO:0000313" key="8">
    <source>
        <dbReference type="Proteomes" id="UP000079169"/>
    </source>
</evidence>
<dbReference type="GeneID" id="103521437"/>
<reference evidence="9" key="1">
    <citation type="submission" date="2025-08" db="UniProtKB">
        <authorList>
            <consortium name="RefSeq"/>
        </authorList>
    </citation>
    <scope>IDENTIFICATION</scope>
</reference>
<dbReference type="GO" id="GO:0004185">
    <property type="term" value="F:serine-type carboxypeptidase activity"/>
    <property type="evidence" value="ECO:0007669"/>
    <property type="project" value="InterPro"/>
</dbReference>
<feature type="signal peptide" evidence="7">
    <location>
        <begin position="1"/>
        <end position="17"/>
    </location>
</feature>
<keyword evidence="8" id="KW-1185">Reference proteome</keyword>
<dbReference type="InterPro" id="IPR029058">
    <property type="entry name" value="AB_hydrolase_fold"/>
</dbReference>
<evidence type="ECO:0000256" key="3">
    <source>
        <dbReference type="ARBA" id="ARBA00022670"/>
    </source>
</evidence>
<dbReference type="AlphaFoldDB" id="A0A3Q0JHP3"/>
<proteinExistence type="inferred from homology"/>
<name>A0A3Q0JHP3_DIACI</name>
<evidence type="ECO:0000256" key="1">
    <source>
        <dbReference type="ARBA" id="ARBA00009431"/>
    </source>
</evidence>
<comment type="similarity">
    <text evidence="1">Belongs to the peptidase S10 family.</text>
</comment>
<dbReference type="Gene3D" id="3.40.50.1820">
    <property type="entry name" value="alpha/beta hydrolase"/>
    <property type="match status" value="1"/>
</dbReference>
<gene>
    <name evidence="9" type="primary">LOC103521437</name>
</gene>
<dbReference type="PRINTS" id="PR00724">
    <property type="entry name" value="CRBOXYPTASEC"/>
</dbReference>
<evidence type="ECO:0000256" key="7">
    <source>
        <dbReference type="SAM" id="SignalP"/>
    </source>
</evidence>
<dbReference type="InterPro" id="IPR001563">
    <property type="entry name" value="Peptidase_S10"/>
</dbReference>
<dbReference type="RefSeq" id="XP_026687937.1">
    <property type="nucleotide sequence ID" value="XM_026832136.1"/>
</dbReference>
<evidence type="ECO:0000256" key="6">
    <source>
        <dbReference type="ARBA" id="ARBA00023180"/>
    </source>
</evidence>
<dbReference type="KEGG" id="dci:103521437"/>
<keyword evidence="3" id="KW-0645">Protease</keyword>
<keyword evidence="6" id="KW-0325">Glycoprotein</keyword>
<sequence length="514" mass="58636">MFLRIFLSYLVVTCAQSKNNNRYPTLPEFTDVFQNQPFASADVGSPLILTDYIERGELDKAKKLSEVKLPGFNIESYSGFFRVNSTEDKKYSSALFFWFFPAEEYPSNAPVLLWLNAGLGSSSMTGLFQENGPLQLNKNKKRQPLPYVEKRKTYWSKNHNVIYIDNPVGRGFSFAEDYDLYSRNKTQVGLNLYIALVQFFKVFNEYQRNDFFITGETYIGQFGTSLGFNIYQNNPVTDIKINLKGFALGNDLTDPLYMMLYSKYLYQIGLIDDNGRKLFEYKEKQITDLIFQKKLGEAFDVYDELIVGTFHDKTIYNTLTNFTNLYNYQVPIADNTPNTLMVELFNTTTFRKAVHVGNTTYDTSVTEDVFLKNDIMGSVKGNIENILDSRNPSYRLGGCYCLFDYLGCQIHTLKLPPWYSSNLELWQHVFDTCIIGGGCASFGHSCFGGHGKRSSPDDPDTLAASDDYFAAPPLSPQLKDAYFYSPRRGQAFLAGVPLSRGSRPRTTLWREATL</sequence>
<dbReference type="Pfam" id="PF00450">
    <property type="entry name" value="Peptidase_S10"/>
    <property type="match status" value="1"/>
</dbReference>
<dbReference type="STRING" id="121845.A0A3Q0JHP3"/>
<dbReference type="SUPFAM" id="SSF53474">
    <property type="entry name" value="alpha/beta-Hydrolases"/>
    <property type="match status" value="1"/>
</dbReference>
<dbReference type="PANTHER" id="PTHR11802:SF472">
    <property type="entry name" value="SERINE CARBOXYPEPTIDASE CPVL-RELATED"/>
    <property type="match status" value="1"/>
</dbReference>
<organism evidence="8 9">
    <name type="scientific">Diaphorina citri</name>
    <name type="common">Asian citrus psyllid</name>
    <dbReference type="NCBI Taxonomy" id="121845"/>
    <lineage>
        <taxon>Eukaryota</taxon>
        <taxon>Metazoa</taxon>
        <taxon>Ecdysozoa</taxon>
        <taxon>Arthropoda</taxon>
        <taxon>Hexapoda</taxon>
        <taxon>Insecta</taxon>
        <taxon>Pterygota</taxon>
        <taxon>Neoptera</taxon>
        <taxon>Paraneoptera</taxon>
        <taxon>Hemiptera</taxon>
        <taxon>Sternorrhyncha</taxon>
        <taxon>Psylloidea</taxon>
        <taxon>Psyllidae</taxon>
        <taxon>Diaphorininae</taxon>
        <taxon>Diaphorina</taxon>
    </lineage>
</organism>
<accession>A0A3Q0JHP3</accession>
<protein>
    <submittedName>
        <fullName evidence="9">Venom serine carboxypeptidase-like</fullName>
    </submittedName>
</protein>
<keyword evidence="2" id="KW-0121">Carboxypeptidase</keyword>
<evidence type="ECO:0000256" key="2">
    <source>
        <dbReference type="ARBA" id="ARBA00022645"/>
    </source>
</evidence>
<keyword evidence="5" id="KW-0378">Hydrolase</keyword>
<evidence type="ECO:0000256" key="4">
    <source>
        <dbReference type="ARBA" id="ARBA00022729"/>
    </source>
</evidence>
<evidence type="ECO:0000256" key="5">
    <source>
        <dbReference type="ARBA" id="ARBA00022801"/>
    </source>
</evidence>
<keyword evidence="4 7" id="KW-0732">Signal</keyword>
<evidence type="ECO:0000313" key="9">
    <source>
        <dbReference type="RefSeq" id="XP_026687937.1"/>
    </source>
</evidence>
<feature type="chain" id="PRO_5018230321" evidence="7">
    <location>
        <begin position="18"/>
        <end position="514"/>
    </location>
</feature>
<dbReference type="Proteomes" id="UP000079169">
    <property type="component" value="Unplaced"/>
</dbReference>
<dbReference type="PaxDb" id="121845-A0A3Q0JHP3"/>